<dbReference type="EMBL" id="BMNK01000003">
    <property type="protein sequence ID" value="GGP05728.1"/>
    <property type="molecule type" value="Genomic_DNA"/>
</dbReference>
<dbReference type="RefSeq" id="WP_189138804.1">
    <property type="nucleotide sequence ID" value="NZ_BMNK01000003.1"/>
</dbReference>
<organism evidence="4 5">
    <name type="scientific">Nonomuraea glycinis</name>
    <dbReference type="NCBI Taxonomy" id="2047744"/>
    <lineage>
        <taxon>Bacteria</taxon>
        <taxon>Bacillati</taxon>
        <taxon>Actinomycetota</taxon>
        <taxon>Actinomycetes</taxon>
        <taxon>Streptosporangiales</taxon>
        <taxon>Streptosporangiaceae</taxon>
        <taxon>Nonomuraea</taxon>
    </lineage>
</organism>
<name>A0A918E557_9ACTN</name>
<accession>A0A918E557</accession>
<evidence type="ECO:0000313" key="4">
    <source>
        <dbReference type="EMBL" id="GGP05728.1"/>
    </source>
</evidence>
<feature type="transmembrane region" description="Helical" evidence="2">
    <location>
        <begin position="158"/>
        <end position="180"/>
    </location>
</feature>
<comment type="caution">
    <text evidence="4">The sequence shown here is derived from an EMBL/GenBank/DDBJ whole genome shotgun (WGS) entry which is preliminary data.</text>
</comment>
<evidence type="ECO:0000313" key="5">
    <source>
        <dbReference type="Proteomes" id="UP000660745"/>
    </source>
</evidence>
<feature type="compositionally biased region" description="Low complexity" evidence="1">
    <location>
        <begin position="34"/>
        <end position="47"/>
    </location>
</feature>
<reference evidence="4" key="2">
    <citation type="submission" date="2020-09" db="EMBL/GenBank/DDBJ databases">
        <authorList>
            <person name="Sun Q."/>
            <person name="Zhou Y."/>
        </authorList>
    </citation>
    <scope>NUCLEOTIDE SEQUENCE</scope>
    <source>
        <strain evidence="4">CGMCC 4.7430</strain>
    </source>
</reference>
<keyword evidence="5" id="KW-1185">Reference proteome</keyword>
<dbReference type="Pfam" id="PF25231">
    <property type="entry name" value="DUF7847"/>
    <property type="match status" value="1"/>
</dbReference>
<feature type="compositionally biased region" description="Low complexity" evidence="1">
    <location>
        <begin position="56"/>
        <end position="73"/>
    </location>
</feature>
<dbReference type="InterPro" id="IPR057169">
    <property type="entry name" value="DUF7847"/>
</dbReference>
<dbReference type="PANTHER" id="PTHR33133">
    <property type="entry name" value="OS08G0107100 PROTEIN-RELATED"/>
    <property type="match status" value="1"/>
</dbReference>
<keyword evidence="2" id="KW-0812">Transmembrane</keyword>
<feature type="transmembrane region" description="Helical" evidence="2">
    <location>
        <begin position="295"/>
        <end position="316"/>
    </location>
</feature>
<proteinExistence type="predicted"/>
<evidence type="ECO:0000259" key="3">
    <source>
        <dbReference type="Pfam" id="PF25231"/>
    </source>
</evidence>
<reference evidence="4" key="1">
    <citation type="journal article" date="2014" name="Int. J. Syst. Evol. Microbiol.">
        <title>Complete genome sequence of Corynebacterium casei LMG S-19264T (=DSM 44701T), isolated from a smear-ripened cheese.</title>
        <authorList>
            <consortium name="US DOE Joint Genome Institute (JGI-PGF)"/>
            <person name="Walter F."/>
            <person name="Albersmeier A."/>
            <person name="Kalinowski J."/>
            <person name="Ruckert C."/>
        </authorList>
    </citation>
    <scope>NUCLEOTIDE SEQUENCE</scope>
    <source>
        <strain evidence="4">CGMCC 4.7430</strain>
    </source>
</reference>
<keyword evidence="2" id="KW-1133">Transmembrane helix</keyword>
<dbReference type="PANTHER" id="PTHR33133:SF1">
    <property type="entry name" value="EXPRESSED PROTEIN-RELATED"/>
    <property type="match status" value="1"/>
</dbReference>
<sequence length="409" mass="42384">MSDGHGPSPEPPSGWASEQPPPYGAPQASPWTAPAGGQQPPSGQQPYEPGPPPQPYGQMPYPGHGYAPQPQPLRPGIIPLRPLRLGDIFDGTIKLVRSNPKAVLGLSAIAALLAAIPLAVGQAFVFGSMGSVLADPTLAQGGDPAVLDSFIGQYGGTFASYAISFVVVTLLTGVLTRILGRAVFGGKMTAGEAWQASKGRMPALFGVVGLMALVMLAPVAVIAAVVAVLVSTGLTGSSDSVGGLVALFLAVMILYIAYVLFFRTRFAFAPAAVVLEGRGPIDALRRSWRLVTGDFWRVLGILMLTALVVGMVAAVLQVPFVFGGTIIGLIGGGSTATVVVGAILVAIGGTLGAMITYPFEAGVAGLLYADRRMRAEAFDLVLQTAAIEQQRQGWVHASADELWHPSDRP</sequence>
<keyword evidence="2" id="KW-0472">Membrane</keyword>
<gene>
    <name evidence="4" type="ORF">GCM10012278_26430</name>
</gene>
<evidence type="ECO:0000256" key="2">
    <source>
        <dbReference type="SAM" id="Phobius"/>
    </source>
</evidence>
<feature type="region of interest" description="Disordered" evidence="1">
    <location>
        <begin position="1"/>
        <end position="73"/>
    </location>
</feature>
<protein>
    <submittedName>
        <fullName evidence="4">Membrane protein</fullName>
    </submittedName>
</protein>
<dbReference type="Proteomes" id="UP000660745">
    <property type="component" value="Unassembled WGS sequence"/>
</dbReference>
<feature type="transmembrane region" description="Helical" evidence="2">
    <location>
        <begin position="241"/>
        <end position="261"/>
    </location>
</feature>
<feature type="transmembrane region" description="Helical" evidence="2">
    <location>
        <begin position="103"/>
        <end position="126"/>
    </location>
</feature>
<dbReference type="AlphaFoldDB" id="A0A918E557"/>
<feature type="transmembrane region" description="Helical" evidence="2">
    <location>
        <begin position="322"/>
        <end position="347"/>
    </location>
</feature>
<feature type="domain" description="DUF7847" evidence="3">
    <location>
        <begin position="84"/>
        <end position="348"/>
    </location>
</feature>
<feature type="transmembrane region" description="Helical" evidence="2">
    <location>
        <begin position="201"/>
        <end position="229"/>
    </location>
</feature>
<evidence type="ECO:0000256" key="1">
    <source>
        <dbReference type="SAM" id="MobiDB-lite"/>
    </source>
</evidence>